<keyword evidence="2" id="KW-0812">Transmembrane</keyword>
<evidence type="ECO:0000313" key="4">
    <source>
        <dbReference type="Proteomes" id="UP000266723"/>
    </source>
</evidence>
<protein>
    <recommendedName>
        <fullName evidence="5">DUF4220 domain-containing protein</fullName>
    </recommendedName>
</protein>
<keyword evidence="2" id="KW-0472">Membrane</keyword>
<evidence type="ECO:0000256" key="1">
    <source>
        <dbReference type="SAM" id="MobiDB-lite"/>
    </source>
</evidence>
<name>A0ABQ7CIV3_BRACR</name>
<dbReference type="Proteomes" id="UP000266723">
    <property type="component" value="Unassembled WGS sequence"/>
</dbReference>
<comment type="caution">
    <text evidence="3">The sequence shown here is derived from an EMBL/GenBank/DDBJ whole genome shotgun (WGS) entry which is preliminary data.</text>
</comment>
<feature type="compositionally biased region" description="Polar residues" evidence="1">
    <location>
        <begin position="244"/>
        <end position="254"/>
    </location>
</feature>
<proteinExistence type="predicted"/>
<keyword evidence="4" id="KW-1185">Reference proteome</keyword>
<accession>A0ABQ7CIV3</accession>
<evidence type="ECO:0000256" key="2">
    <source>
        <dbReference type="SAM" id="Phobius"/>
    </source>
</evidence>
<feature type="region of interest" description="Disordered" evidence="1">
    <location>
        <begin position="221"/>
        <end position="254"/>
    </location>
</feature>
<feature type="region of interest" description="Disordered" evidence="1">
    <location>
        <begin position="326"/>
        <end position="347"/>
    </location>
</feature>
<feature type="transmembrane region" description="Helical" evidence="2">
    <location>
        <begin position="81"/>
        <end position="102"/>
    </location>
</feature>
<gene>
    <name evidence="3" type="ORF">DY000_02001365</name>
</gene>
<reference evidence="3 4" key="1">
    <citation type="journal article" date="2020" name="BMC Genomics">
        <title>Intraspecific diversification of the crop wild relative Brassica cretica Lam. using demographic model selection.</title>
        <authorList>
            <person name="Kioukis A."/>
            <person name="Michalopoulou V.A."/>
            <person name="Briers L."/>
            <person name="Pirintsos S."/>
            <person name="Studholme D.J."/>
            <person name="Pavlidis P."/>
            <person name="Sarris P.F."/>
        </authorList>
    </citation>
    <scope>NUCLEOTIDE SEQUENCE [LARGE SCALE GENOMIC DNA]</scope>
    <source>
        <strain evidence="4">cv. PFS-1207/04</strain>
    </source>
</reference>
<evidence type="ECO:0008006" key="5">
    <source>
        <dbReference type="Google" id="ProtNLM"/>
    </source>
</evidence>
<organism evidence="3 4">
    <name type="scientific">Brassica cretica</name>
    <name type="common">Mustard</name>
    <dbReference type="NCBI Taxonomy" id="69181"/>
    <lineage>
        <taxon>Eukaryota</taxon>
        <taxon>Viridiplantae</taxon>
        <taxon>Streptophyta</taxon>
        <taxon>Embryophyta</taxon>
        <taxon>Tracheophyta</taxon>
        <taxon>Spermatophyta</taxon>
        <taxon>Magnoliopsida</taxon>
        <taxon>eudicotyledons</taxon>
        <taxon>Gunneridae</taxon>
        <taxon>Pentapetalae</taxon>
        <taxon>rosids</taxon>
        <taxon>malvids</taxon>
        <taxon>Brassicales</taxon>
        <taxon>Brassicaceae</taxon>
        <taxon>Brassiceae</taxon>
        <taxon>Brassica</taxon>
    </lineage>
</organism>
<feature type="compositionally biased region" description="Polar residues" evidence="1">
    <location>
        <begin position="330"/>
        <end position="347"/>
    </location>
</feature>
<evidence type="ECO:0000313" key="3">
    <source>
        <dbReference type="EMBL" id="KAF3551412.1"/>
    </source>
</evidence>
<sequence>MLVDLRLGYAPVGRRTRVLSNPGSSLLLVVFPFVYGGWFLGFLRRRHGPAPSSRSQVNSGASSDRRWALGLMHAVGDGVSLQFGMCVLIMLFGASWSSMAACERYARPLHFRTLLHGFCYSSALLLADVNRLVCLIRSALDPSPFTPDSGPLIMTAIASTCSFGEGFTRRWRDIQTGFDGTAKPYGKYLDFSPMAVMCFIYRERYKFRGVHWKLATPETSRELPASEATRRTSLSQEPRRRICSSPTKSSQNQPRQRDLFIFFASVAVFAEPAKRSSHQTTSSKLSQIGQKEVEIGANLFWCSTELKNRRGSHIKIHHTEEDLGCEEGCTESQRGPQEESFNTQNIW</sequence>
<dbReference type="EMBL" id="QGKV02000832">
    <property type="protein sequence ID" value="KAF3551412.1"/>
    <property type="molecule type" value="Genomic_DNA"/>
</dbReference>
<keyword evidence="2" id="KW-1133">Transmembrane helix</keyword>
<feature type="transmembrane region" description="Helical" evidence="2">
    <location>
        <begin position="24"/>
        <end position="43"/>
    </location>
</feature>